<gene>
    <name evidence="3" type="ORF">HDU87_002897</name>
</gene>
<dbReference type="PANTHER" id="PTHR45817">
    <property type="entry name" value="LYSYL OXIDASE-LIKE-RELATED"/>
    <property type="match status" value="1"/>
</dbReference>
<dbReference type="PANTHER" id="PTHR45817:SF4">
    <property type="entry name" value="LYSYL OXIDASE-LIKE-RELATED"/>
    <property type="match status" value="1"/>
</dbReference>
<name>A0AAD5TQL7_9FUNG</name>
<proteinExistence type="predicted"/>
<evidence type="ECO:0000313" key="3">
    <source>
        <dbReference type="EMBL" id="KAJ3179288.1"/>
    </source>
</evidence>
<dbReference type="AlphaFoldDB" id="A0AAD5TQL7"/>
<keyword evidence="2" id="KW-0732">Signal</keyword>
<dbReference type="PRINTS" id="PR00074">
    <property type="entry name" value="LYSYLOXIDASE"/>
</dbReference>
<keyword evidence="4" id="KW-1185">Reference proteome</keyword>
<dbReference type="Pfam" id="PF01186">
    <property type="entry name" value="Lysyl_oxidase"/>
    <property type="match status" value="1"/>
</dbReference>
<protein>
    <submittedName>
        <fullName evidence="3">Uncharacterized protein</fullName>
    </submittedName>
</protein>
<feature type="compositionally biased region" description="Gly residues" evidence="1">
    <location>
        <begin position="253"/>
        <end position="290"/>
    </location>
</feature>
<organism evidence="3 4">
    <name type="scientific">Geranomyces variabilis</name>
    <dbReference type="NCBI Taxonomy" id="109894"/>
    <lineage>
        <taxon>Eukaryota</taxon>
        <taxon>Fungi</taxon>
        <taxon>Fungi incertae sedis</taxon>
        <taxon>Chytridiomycota</taxon>
        <taxon>Chytridiomycota incertae sedis</taxon>
        <taxon>Chytridiomycetes</taxon>
        <taxon>Spizellomycetales</taxon>
        <taxon>Powellomycetaceae</taxon>
        <taxon>Geranomyces</taxon>
    </lineage>
</organism>
<dbReference type="InterPro" id="IPR001695">
    <property type="entry name" value="Lysyl_oxidase"/>
</dbReference>
<dbReference type="Proteomes" id="UP001212152">
    <property type="component" value="Unassembled WGS sequence"/>
</dbReference>
<sequence length="306" mass="32589">MKLSLAILVPFAVVLGSAQTVERLLPDFLPDGAHAQSTLYIDHVDAAEDPCLQNEGCLSGNGTRMLLRFGSMVHNIGRADAYLGQPPKNKTDPNNPVYWHWDTCHMHWHFTAYANYKLLTEDRSQTILTGHKNGFCLEDLGCTDASKEPYYSCINQGISVGCYDLYDETLPCQWLDVTDLHLTPNYTASSTYTIEIAINQEGFFPEANVANNIAYVPVVIGDVPAYTGPSLAEVRRMGVPNGPGTTAPDGEPVGFGTGGGASGGGSGGTGFAPEVGGGGSGPGTGGGGGGMERRSNKHKWFYHKGL</sequence>
<feature type="chain" id="PRO_5042165026" evidence="2">
    <location>
        <begin position="19"/>
        <end position="306"/>
    </location>
</feature>
<evidence type="ECO:0000256" key="1">
    <source>
        <dbReference type="SAM" id="MobiDB-lite"/>
    </source>
</evidence>
<feature type="compositionally biased region" description="Basic residues" evidence="1">
    <location>
        <begin position="295"/>
        <end position="306"/>
    </location>
</feature>
<accession>A0AAD5TQL7</accession>
<reference evidence="3" key="1">
    <citation type="submission" date="2020-05" db="EMBL/GenBank/DDBJ databases">
        <title>Phylogenomic resolution of chytrid fungi.</title>
        <authorList>
            <person name="Stajich J.E."/>
            <person name="Amses K."/>
            <person name="Simmons R."/>
            <person name="Seto K."/>
            <person name="Myers J."/>
            <person name="Bonds A."/>
            <person name="Quandt C.A."/>
            <person name="Barry K."/>
            <person name="Liu P."/>
            <person name="Grigoriev I."/>
            <person name="Longcore J.E."/>
            <person name="James T.Y."/>
        </authorList>
    </citation>
    <scope>NUCLEOTIDE SEQUENCE</scope>
    <source>
        <strain evidence="3">JEL0379</strain>
    </source>
</reference>
<feature type="region of interest" description="Disordered" evidence="1">
    <location>
        <begin position="238"/>
        <end position="306"/>
    </location>
</feature>
<dbReference type="EMBL" id="JADGJQ010000021">
    <property type="protein sequence ID" value="KAJ3179288.1"/>
    <property type="molecule type" value="Genomic_DNA"/>
</dbReference>
<evidence type="ECO:0000313" key="4">
    <source>
        <dbReference type="Proteomes" id="UP001212152"/>
    </source>
</evidence>
<comment type="caution">
    <text evidence="3">The sequence shown here is derived from an EMBL/GenBank/DDBJ whole genome shotgun (WGS) entry which is preliminary data.</text>
</comment>
<dbReference type="GO" id="GO:0005507">
    <property type="term" value="F:copper ion binding"/>
    <property type="evidence" value="ECO:0007669"/>
    <property type="project" value="InterPro"/>
</dbReference>
<evidence type="ECO:0000256" key="2">
    <source>
        <dbReference type="SAM" id="SignalP"/>
    </source>
</evidence>
<dbReference type="GO" id="GO:0005615">
    <property type="term" value="C:extracellular space"/>
    <property type="evidence" value="ECO:0007669"/>
    <property type="project" value="TreeGrafter"/>
</dbReference>
<dbReference type="InterPro" id="IPR050912">
    <property type="entry name" value="LOX-like_protein"/>
</dbReference>
<feature type="signal peptide" evidence="2">
    <location>
        <begin position="1"/>
        <end position="18"/>
    </location>
</feature>
<dbReference type="GO" id="GO:0004720">
    <property type="term" value="F:protein-lysine 6-oxidase activity"/>
    <property type="evidence" value="ECO:0007669"/>
    <property type="project" value="TreeGrafter"/>
</dbReference>